<dbReference type="InterPro" id="IPR036955">
    <property type="entry name" value="AP2/ERF_dom_sf"/>
</dbReference>
<dbReference type="SUPFAM" id="SSF54171">
    <property type="entry name" value="DNA-binding domain"/>
    <property type="match status" value="1"/>
</dbReference>
<dbReference type="SMART" id="SM00380">
    <property type="entry name" value="AP2"/>
    <property type="match status" value="1"/>
</dbReference>
<dbReference type="InterPro" id="IPR016177">
    <property type="entry name" value="DNA-bd_dom_sf"/>
</dbReference>
<feature type="compositionally biased region" description="Polar residues" evidence="6">
    <location>
        <begin position="280"/>
        <end position="289"/>
    </location>
</feature>
<reference evidence="8" key="1">
    <citation type="submission" date="2019-11" db="EMBL/GenBank/DDBJ databases">
        <authorList>
            <person name="Liu Y."/>
            <person name="Hou J."/>
            <person name="Li T.-Q."/>
            <person name="Guan C.-H."/>
            <person name="Wu X."/>
            <person name="Wu H.-Z."/>
            <person name="Ling F."/>
            <person name="Zhang R."/>
            <person name="Shi X.-G."/>
            <person name="Ren J.-P."/>
            <person name="Chen E.-F."/>
            <person name="Sun J.-M."/>
        </authorList>
    </citation>
    <scope>NUCLEOTIDE SEQUENCE</scope>
    <source>
        <strain evidence="8">Adult_tree_wgs_1</strain>
        <tissue evidence="8">Leaves</tissue>
    </source>
</reference>
<keyword evidence="4" id="KW-0804">Transcription</keyword>
<feature type="region of interest" description="Disordered" evidence="6">
    <location>
        <begin position="183"/>
        <end position="210"/>
    </location>
</feature>
<dbReference type="PANTHER" id="PTHR32467">
    <property type="entry name" value="AP2-LIKE ETHYLENE-RESPONSIVE TRANSCRIPTION FACTOR"/>
    <property type="match status" value="1"/>
</dbReference>
<evidence type="ECO:0000313" key="8">
    <source>
        <dbReference type="EMBL" id="KAF7148607.1"/>
    </source>
</evidence>
<keyword evidence="3" id="KW-0238">DNA-binding</keyword>
<dbReference type="GO" id="GO:0005634">
    <property type="term" value="C:nucleus"/>
    <property type="evidence" value="ECO:0007669"/>
    <property type="project" value="UniProtKB-SubCell"/>
</dbReference>
<dbReference type="Proteomes" id="UP000626092">
    <property type="component" value="Unassembled WGS sequence"/>
</dbReference>
<comment type="caution">
    <text evidence="8">The sequence shown here is derived from an EMBL/GenBank/DDBJ whole genome shotgun (WGS) entry which is preliminary data.</text>
</comment>
<evidence type="ECO:0000256" key="1">
    <source>
        <dbReference type="ARBA" id="ARBA00004123"/>
    </source>
</evidence>
<evidence type="ECO:0000256" key="3">
    <source>
        <dbReference type="ARBA" id="ARBA00023125"/>
    </source>
</evidence>
<sequence length="289" mass="32484">MCFHPASISSDPVVYLGTFDNEEDAARAYDLVSLKYWGIYAVTNFPISYYEEELLLVAHMTDQEILAYVRRQPGSRKWLANKGKCKEAAFLGTYTIRENGSRAETNLNNAEPIWRGKLPLVEEEMATKINVATSVLGTLNKNITMKPNPYFEKEDGIAAISDSRFAVGINGWYPEKMAMIGSKESSERSSERSTTLGFRHSSSGPFQPYKRPAFQHSSSSAFEAYKLVKHEDSFDVKKVMALRPSFQALVMDEVPSFQSESTRSNREEEGKGESSGFRHANSSCFKPYA</sequence>
<organism evidence="8 9">
    <name type="scientific">Rhododendron simsii</name>
    <name type="common">Sims's rhododendron</name>
    <dbReference type="NCBI Taxonomy" id="118357"/>
    <lineage>
        <taxon>Eukaryota</taxon>
        <taxon>Viridiplantae</taxon>
        <taxon>Streptophyta</taxon>
        <taxon>Embryophyta</taxon>
        <taxon>Tracheophyta</taxon>
        <taxon>Spermatophyta</taxon>
        <taxon>Magnoliopsida</taxon>
        <taxon>eudicotyledons</taxon>
        <taxon>Gunneridae</taxon>
        <taxon>Pentapetalae</taxon>
        <taxon>asterids</taxon>
        <taxon>Ericales</taxon>
        <taxon>Ericaceae</taxon>
        <taxon>Ericoideae</taxon>
        <taxon>Rhodoreae</taxon>
        <taxon>Rhododendron</taxon>
    </lineage>
</organism>
<evidence type="ECO:0000256" key="4">
    <source>
        <dbReference type="ARBA" id="ARBA00023163"/>
    </source>
</evidence>
<accession>A0A834H8E3</accession>
<gene>
    <name evidence="8" type="ORF">RHSIM_Rhsim03G0011300</name>
</gene>
<dbReference type="GO" id="GO:0003677">
    <property type="term" value="F:DNA binding"/>
    <property type="evidence" value="ECO:0007669"/>
    <property type="project" value="UniProtKB-KW"/>
</dbReference>
<evidence type="ECO:0000256" key="6">
    <source>
        <dbReference type="SAM" id="MobiDB-lite"/>
    </source>
</evidence>
<evidence type="ECO:0000259" key="7">
    <source>
        <dbReference type="PROSITE" id="PS51032"/>
    </source>
</evidence>
<dbReference type="OrthoDB" id="1433248at2759"/>
<keyword evidence="2" id="KW-0805">Transcription regulation</keyword>
<name>A0A834H8E3_RHOSS</name>
<keyword evidence="9" id="KW-1185">Reference proteome</keyword>
<dbReference type="GO" id="GO:0003700">
    <property type="term" value="F:DNA-binding transcription factor activity"/>
    <property type="evidence" value="ECO:0007669"/>
    <property type="project" value="InterPro"/>
</dbReference>
<feature type="compositionally biased region" description="Polar residues" evidence="6">
    <location>
        <begin position="194"/>
        <end position="205"/>
    </location>
</feature>
<feature type="domain" description="AP2/ERF" evidence="7">
    <location>
        <begin position="1"/>
        <end position="46"/>
    </location>
</feature>
<dbReference type="PANTHER" id="PTHR32467:SF22">
    <property type="entry name" value="AP2-LIKE ETHYLENE-RESPONSIVE TRANSCRIPTION FACTOR PLT2"/>
    <property type="match status" value="1"/>
</dbReference>
<dbReference type="Gene3D" id="3.30.730.10">
    <property type="entry name" value="AP2/ERF domain"/>
    <property type="match status" value="1"/>
</dbReference>
<evidence type="ECO:0000256" key="5">
    <source>
        <dbReference type="ARBA" id="ARBA00023242"/>
    </source>
</evidence>
<dbReference type="InterPro" id="IPR001471">
    <property type="entry name" value="AP2/ERF_dom"/>
</dbReference>
<comment type="subcellular location">
    <subcellularLocation>
        <location evidence="1">Nucleus</location>
    </subcellularLocation>
</comment>
<dbReference type="PROSITE" id="PS51032">
    <property type="entry name" value="AP2_ERF"/>
    <property type="match status" value="1"/>
</dbReference>
<feature type="region of interest" description="Disordered" evidence="6">
    <location>
        <begin position="255"/>
        <end position="289"/>
    </location>
</feature>
<dbReference type="AlphaFoldDB" id="A0A834H8E3"/>
<feature type="compositionally biased region" description="Basic and acidic residues" evidence="6">
    <location>
        <begin position="263"/>
        <end position="272"/>
    </location>
</feature>
<protein>
    <recommendedName>
        <fullName evidence="7">AP2/ERF domain-containing protein</fullName>
    </recommendedName>
</protein>
<evidence type="ECO:0000313" key="9">
    <source>
        <dbReference type="Proteomes" id="UP000626092"/>
    </source>
</evidence>
<dbReference type="EMBL" id="WJXA01000003">
    <property type="protein sequence ID" value="KAF7148607.1"/>
    <property type="molecule type" value="Genomic_DNA"/>
</dbReference>
<proteinExistence type="predicted"/>
<keyword evidence="5" id="KW-0539">Nucleus</keyword>
<evidence type="ECO:0000256" key="2">
    <source>
        <dbReference type="ARBA" id="ARBA00023015"/>
    </source>
</evidence>